<proteinExistence type="inferred from homology"/>
<evidence type="ECO:0000256" key="3">
    <source>
        <dbReference type="ARBA" id="ARBA00022473"/>
    </source>
</evidence>
<dbReference type="SMART" id="SM00112">
    <property type="entry name" value="CA"/>
    <property type="match status" value="2"/>
</dbReference>
<protein>
    <recommendedName>
        <fullName evidence="17">Leukocyte cell-derived chemotaxin 1</fullName>
    </recommendedName>
    <alternativeName>
        <fullName evidence="18">Chondromodulin</fullName>
    </alternativeName>
</protein>
<keyword evidence="11 21" id="KW-1133">Transmembrane helix</keyword>
<gene>
    <name evidence="24" type="primary">LECT1</name>
    <name evidence="24" type="ORF">Y1Q_0004628</name>
</gene>
<dbReference type="PRINTS" id="PR00205">
    <property type="entry name" value="CADHERIN"/>
</dbReference>
<dbReference type="Proteomes" id="UP000050525">
    <property type="component" value="Unassembled WGS sequence"/>
</dbReference>
<keyword evidence="5" id="KW-0272">Extracellular matrix</keyword>
<evidence type="ECO:0000256" key="20">
    <source>
        <dbReference type="SAM" id="MobiDB-lite"/>
    </source>
</evidence>
<feature type="region of interest" description="Disordered" evidence="20">
    <location>
        <begin position="349"/>
        <end position="371"/>
    </location>
</feature>
<reference evidence="24 25" key="1">
    <citation type="journal article" date="2012" name="Genome Biol.">
        <title>Sequencing three crocodilian genomes to illuminate the evolution of archosaurs and amniotes.</title>
        <authorList>
            <person name="St John J.A."/>
            <person name="Braun E.L."/>
            <person name="Isberg S.R."/>
            <person name="Miles L.G."/>
            <person name="Chong A.Y."/>
            <person name="Gongora J."/>
            <person name="Dalzell P."/>
            <person name="Moran C."/>
            <person name="Bed'hom B."/>
            <person name="Abzhanov A."/>
            <person name="Burgess S.C."/>
            <person name="Cooksey A.M."/>
            <person name="Castoe T.A."/>
            <person name="Crawford N.G."/>
            <person name="Densmore L.D."/>
            <person name="Drew J.C."/>
            <person name="Edwards S.V."/>
            <person name="Faircloth B.C."/>
            <person name="Fujita M.K."/>
            <person name="Greenwold M.J."/>
            <person name="Hoffmann F.G."/>
            <person name="Howard J.M."/>
            <person name="Iguchi T."/>
            <person name="Janes D.E."/>
            <person name="Khan S.Y."/>
            <person name="Kohno S."/>
            <person name="de Koning A.J."/>
            <person name="Lance S.L."/>
            <person name="McCarthy F.M."/>
            <person name="McCormack J.E."/>
            <person name="Merchant M.E."/>
            <person name="Peterson D.G."/>
            <person name="Pollock D.D."/>
            <person name="Pourmand N."/>
            <person name="Raney B.J."/>
            <person name="Roessler K.A."/>
            <person name="Sanford J.R."/>
            <person name="Sawyer R.H."/>
            <person name="Schmidt C.J."/>
            <person name="Triplett E.W."/>
            <person name="Tuberville T.D."/>
            <person name="Venegas-Anaya M."/>
            <person name="Howard J.T."/>
            <person name="Jarvis E.D."/>
            <person name="Guillette L.J.Jr."/>
            <person name="Glenn T.C."/>
            <person name="Green R.E."/>
            <person name="Ray D.A."/>
        </authorList>
    </citation>
    <scope>NUCLEOTIDE SEQUENCE [LARGE SCALE GENOMIC DNA]</scope>
    <source>
        <strain evidence="24">KSC_2009_1</strain>
    </source>
</reference>
<evidence type="ECO:0000256" key="14">
    <source>
        <dbReference type="ARBA" id="ARBA00023180"/>
    </source>
</evidence>
<keyword evidence="8" id="KW-0677">Repeat</keyword>
<dbReference type="GO" id="GO:0016525">
    <property type="term" value="P:negative regulation of angiogenesis"/>
    <property type="evidence" value="ECO:0007669"/>
    <property type="project" value="TreeGrafter"/>
</dbReference>
<evidence type="ECO:0000313" key="25">
    <source>
        <dbReference type="Proteomes" id="UP000050525"/>
    </source>
</evidence>
<dbReference type="PROSITE" id="PS00232">
    <property type="entry name" value="CADHERIN_1"/>
    <property type="match status" value="1"/>
</dbReference>
<evidence type="ECO:0000259" key="22">
    <source>
        <dbReference type="PROSITE" id="PS50268"/>
    </source>
</evidence>
<evidence type="ECO:0000256" key="15">
    <source>
        <dbReference type="ARBA" id="ARBA00023188"/>
    </source>
</evidence>
<dbReference type="InterPro" id="IPR015919">
    <property type="entry name" value="Cadherin-like_sf"/>
</dbReference>
<dbReference type="GO" id="GO:0051216">
    <property type="term" value="P:cartilage development"/>
    <property type="evidence" value="ECO:0007669"/>
    <property type="project" value="UniProtKB-KW"/>
</dbReference>
<keyword evidence="6" id="KW-0165">Cleavage on pair of basic residues</keyword>
<feature type="region of interest" description="Disordered" evidence="20">
    <location>
        <begin position="276"/>
        <end position="305"/>
    </location>
</feature>
<evidence type="ECO:0000256" key="17">
    <source>
        <dbReference type="ARBA" id="ARBA00039682"/>
    </source>
</evidence>
<evidence type="ECO:0000256" key="16">
    <source>
        <dbReference type="ARBA" id="ARBA00037847"/>
    </source>
</evidence>
<feature type="transmembrane region" description="Helical" evidence="21">
    <location>
        <begin position="207"/>
        <end position="231"/>
    </location>
</feature>
<feature type="domain" description="Cadherin" evidence="22">
    <location>
        <begin position="2"/>
        <end position="77"/>
    </location>
</feature>
<keyword evidence="4" id="KW-0964">Secreted</keyword>
<evidence type="ECO:0000256" key="8">
    <source>
        <dbReference type="ARBA" id="ARBA00022737"/>
    </source>
</evidence>
<comment type="subcellular location">
    <subcellularLocation>
        <location evidence="16">Endomembrane system</location>
        <topology evidence="16">Single-pass membrane protein</topology>
    </subcellularLocation>
    <subcellularLocation>
        <location evidence="1">Secreted</location>
        <location evidence="1">Extracellular space</location>
        <location evidence="1">Extracellular matrix</location>
    </subcellularLocation>
</comment>
<dbReference type="AlphaFoldDB" id="A0A151MHP7"/>
<dbReference type="CDD" id="cd11304">
    <property type="entry name" value="Cadherin_repeat"/>
    <property type="match status" value="2"/>
</dbReference>
<dbReference type="EMBL" id="AKHW03006155">
    <property type="protein sequence ID" value="KYO24045.1"/>
    <property type="molecule type" value="Genomic_DNA"/>
</dbReference>
<evidence type="ECO:0000256" key="18">
    <source>
        <dbReference type="ARBA" id="ARBA00042622"/>
    </source>
</evidence>
<organism evidence="24 25">
    <name type="scientific">Alligator mississippiensis</name>
    <name type="common">American alligator</name>
    <dbReference type="NCBI Taxonomy" id="8496"/>
    <lineage>
        <taxon>Eukaryota</taxon>
        <taxon>Metazoa</taxon>
        <taxon>Chordata</taxon>
        <taxon>Craniata</taxon>
        <taxon>Vertebrata</taxon>
        <taxon>Euteleostomi</taxon>
        <taxon>Archelosauria</taxon>
        <taxon>Archosauria</taxon>
        <taxon>Crocodylia</taxon>
        <taxon>Alligatoridae</taxon>
        <taxon>Alligatorinae</taxon>
        <taxon>Alligator</taxon>
    </lineage>
</organism>
<evidence type="ECO:0000256" key="4">
    <source>
        <dbReference type="ARBA" id="ARBA00022525"/>
    </source>
</evidence>
<evidence type="ECO:0000256" key="12">
    <source>
        <dbReference type="ARBA" id="ARBA00023136"/>
    </source>
</evidence>
<dbReference type="InterPro" id="IPR043405">
    <property type="entry name" value="Chondromodulin/Tenomodulin"/>
</dbReference>
<dbReference type="GO" id="GO:0005509">
    <property type="term" value="F:calcium ion binding"/>
    <property type="evidence" value="ECO:0007669"/>
    <property type="project" value="UniProtKB-UniRule"/>
</dbReference>
<evidence type="ECO:0000256" key="10">
    <source>
        <dbReference type="ARBA" id="ARBA00022837"/>
    </source>
</evidence>
<evidence type="ECO:0000259" key="23">
    <source>
        <dbReference type="PROSITE" id="PS50869"/>
    </source>
</evidence>
<dbReference type="InterPro" id="IPR002126">
    <property type="entry name" value="Cadherin-like_dom"/>
</dbReference>
<dbReference type="GO" id="GO:0012505">
    <property type="term" value="C:endomembrane system"/>
    <property type="evidence" value="ECO:0007669"/>
    <property type="project" value="UniProtKB-SubCell"/>
</dbReference>
<keyword evidence="7 21" id="KW-0812">Transmembrane</keyword>
<keyword evidence="25" id="KW-1185">Reference proteome</keyword>
<dbReference type="Gene3D" id="3.30.390.150">
    <property type="match status" value="1"/>
</dbReference>
<evidence type="ECO:0000256" key="13">
    <source>
        <dbReference type="ARBA" id="ARBA00023157"/>
    </source>
</evidence>
<dbReference type="eggNOG" id="KOG3594">
    <property type="taxonomic scope" value="Eukaryota"/>
</dbReference>
<dbReference type="FunFam" id="3.30.390.150:FF:000001">
    <property type="entry name" value="leukocyte cell-derived chemotaxin 1"/>
    <property type="match status" value="1"/>
</dbReference>
<dbReference type="GO" id="GO:0030154">
    <property type="term" value="P:cell differentiation"/>
    <property type="evidence" value="ECO:0007669"/>
    <property type="project" value="UniProtKB-KW"/>
</dbReference>
<evidence type="ECO:0000256" key="5">
    <source>
        <dbReference type="ARBA" id="ARBA00022530"/>
    </source>
</evidence>
<keyword evidence="9" id="KW-0221">Differentiation</keyword>
<evidence type="ECO:0000256" key="9">
    <source>
        <dbReference type="ARBA" id="ARBA00022782"/>
    </source>
</evidence>
<feature type="domain" description="Cadherin" evidence="22">
    <location>
        <begin position="95"/>
        <end position="195"/>
    </location>
</feature>
<keyword evidence="14" id="KW-0325">Glycoprotein</keyword>
<evidence type="ECO:0000256" key="19">
    <source>
        <dbReference type="PROSITE-ProRule" id="PRU00043"/>
    </source>
</evidence>
<dbReference type="PROSITE" id="PS50268">
    <property type="entry name" value="CADHERIN_2"/>
    <property type="match status" value="2"/>
</dbReference>
<keyword evidence="10 19" id="KW-0106">Calcium</keyword>
<dbReference type="STRING" id="8496.A0A151MHP7"/>
<evidence type="ECO:0000313" key="24">
    <source>
        <dbReference type="EMBL" id="KYO24045.1"/>
    </source>
</evidence>
<dbReference type="GO" id="GO:0001937">
    <property type="term" value="P:negative regulation of endothelial cell proliferation"/>
    <property type="evidence" value="ECO:0007669"/>
    <property type="project" value="TreeGrafter"/>
</dbReference>
<comment type="similarity">
    <text evidence="2">Belongs to the chondromodulin-1 family.</text>
</comment>
<feature type="compositionally biased region" description="Basic and acidic residues" evidence="20">
    <location>
        <begin position="621"/>
        <end position="637"/>
    </location>
</feature>
<evidence type="ECO:0000256" key="7">
    <source>
        <dbReference type="ARBA" id="ARBA00022692"/>
    </source>
</evidence>
<keyword evidence="15" id="KW-0891">Chondrogenesis</keyword>
<dbReference type="PROSITE" id="PS50869">
    <property type="entry name" value="BRICHOS"/>
    <property type="match status" value="1"/>
</dbReference>
<keyword evidence="3" id="KW-0217">Developmental protein</keyword>
<evidence type="ECO:0000256" key="6">
    <source>
        <dbReference type="ARBA" id="ARBA00022685"/>
    </source>
</evidence>
<keyword evidence="13" id="KW-1015">Disulfide bond</keyword>
<dbReference type="GO" id="GO:0005886">
    <property type="term" value="C:plasma membrane"/>
    <property type="evidence" value="ECO:0007669"/>
    <property type="project" value="InterPro"/>
</dbReference>
<evidence type="ECO:0000256" key="21">
    <source>
        <dbReference type="SAM" id="Phobius"/>
    </source>
</evidence>
<accession>A0A151MHP7</accession>
<dbReference type="InterPro" id="IPR007084">
    <property type="entry name" value="BRICHOS_dom"/>
</dbReference>
<evidence type="ECO:0000256" key="11">
    <source>
        <dbReference type="ARBA" id="ARBA00022989"/>
    </source>
</evidence>
<dbReference type="Pfam" id="PF00028">
    <property type="entry name" value="Cadherin"/>
    <property type="match status" value="1"/>
</dbReference>
<feature type="region of interest" description="Disordered" evidence="20">
    <location>
        <begin position="597"/>
        <end position="643"/>
    </location>
</feature>
<dbReference type="PANTHER" id="PTHR14064">
    <property type="entry name" value="CHONDROMODULIN-RELATED"/>
    <property type="match status" value="1"/>
</dbReference>
<dbReference type="FunFam" id="2.60.40.60:FF:000120">
    <property type="entry name" value="Protocadherin 8"/>
    <property type="match status" value="1"/>
</dbReference>
<feature type="domain" description="BRICHOS" evidence="23">
    <location>
        <begin position="476"/>
        <end position="573"/>
    </location>
</feature>
<feature type="compositionally biased region" description="Basic and acidic residues" evidence="20">
    <location>
        <begin position="349"/>
        <end position="363"/>
    </location>
</feature>
<dbReference type="Gene3D" id="2.60.40.60">
    <property type="entry name" value="Cadherins"/>
    <property type="match status" value="2"/>
</dbReference>
<comment type="caution">
    <text evidence="24">The sequence shown here is derived from an EMBL/GenBank/DDBJ whole genome shotgun (WGS) entry which is preliminary data.</text>
</comment>
<keyword evidence="12 21" id="KW-0472">Membrane</keyword>
<dbReference type="PANTHER" id="PTHR14064:SF6">
    <property type="entry name" value="LEUKOCYTE CELL-DERIVED CHEMOTAXIN 1"/>
    <property type="match status" value="1"/>
</dbReference>
<name>A0A151MHP7_ALLMI</name>
<evidence type="ECO:0000256" key="1">
    <source>
        <dbReference type="ARBA" id="ARBA00004498"/>
    </source>
</evidence>
<dbReference type="InterPro" id="IPR020894">
    <property type="entry name" value="Cadherin_CS"/>
</dbReference>
<evidence type="ECO:0000256" key="2">
    <source>
        <dbReference type="ARBA" id="ARBA00009898"/>
    </source>
</evidence>
<sequence length="718" mass="79576">MVTYCLLEAQVSGAPVSTYVSLDPATGALYALRTFNYEVLKQLDLCIEASDGGTPPLSSTTLVTVTVLDQNDNAPIIVHPALNNGSVEIGVFCKAPPGSPVAQIQARDADDGDNAELTFSFLPEPLPQQELFAIDRDTGEIVLMGDMSEELGQTFKVILTVMDRGQPPLSTTATVNFLVTATVPSSSHEVAKPSSWEGKALQWDVPLIVIIVLAGSCTLLLVAIITIATTCNKRKKETRLKNNGPLKEQIDISHLEKVRQEDAVPKGNMFEVRAFPSKASFTSPEPSPATEEAASSENNGDNACLHEGQKRLRGTNAEPYASAPSYGKESAPPVPIWKGHSFNTISGREVEKFSGKDSGKGDSDFNDSDSDISGEALKKDLITHMQNGLWACTAEYCTTNPQSCLLEDVEGCEETLFCHLLRKKRAPVQAWYPAQYNRGSDQHVYNVHYTMSINGKVQEGSMEIDTGNNLETFKTGSGSEEAVEVHDFQIGITGIRFAGGEKCYIKAQAKARVPEVDTMTKESLSFELEDEIMPVKFDENSLIWVAADQPVKDKSFLSSKILELCGDLPIFWLRPTYPQDNQREKREIERKIRQANFDINQIEATTKETSTRPPTRQPVQEPDRQSNDTEPSSHESDQILNPDNPYYQFEGEGMAFDPMLDHQGICCSECRRSYTQCQRICEPLMGFYPWPYNYQGCRTACRIIMPCRWWVARIMGLV</sequence>
<dbReference type="GO" id="GO:0007156">
    <property type="term" value="P:homophilic cell adhesion via plasma membrane adhesion molecules"/>
    <property type="evidence" value="ECO:0007669"/>
    <property type="project" value="InterPro"/>
</dbReference>
<dbReference type="Pfam" id="PF04089">
    <property type="entry name" value="BRICHOS"/>
    <property type="match status" value="1"/>
</dbReference>
<dbReference type="SMART" id="SM01039">
    <property type="entry name" value="BRICHOS"/>
    <property type="match status" value="1"/>
</dbReference>
<dbReference type="SUPFAM" id="SSF49313">
    <property type="entry name" value="Cadherin-like"/>
    <property type="match status" value="2"/>
</dbReference>